<gene>
    <name evidence="1" type="ORF">K458DRAFT_485288</name>
</gene>
<evidence type="ECO:0000313" key="2">
    <source>
        <dbReference type="Proteomes" id="UP000799291"/>
    </source>
</evidence>
<sequence length="170" mass="18559">MCIWTALCSFREDVWSEGSDCRMALLRSEACTWAVPYFSGTCKHVGQNGLQTELALDASFFHSHSSCTGHLDHHTGVDAAQFVALTTAPAPGNAAQNSRCRGSRNMSCCGLAPPYSYRIMPGNACTSCWKVNATYLSHFSGSSPVDTQKEFYGHIAAKLRKRDHTTGDTR</sequence>
<reference evidence="1" key="1">
    <citation type="journal article" date="2020" name="Stud. Mycol.">
        <title>101 Dothideomycetes genomes: a test case for predicting lifestyles and emergence of pathogens.</title>
        <authorList>
            <person name="Haridas S."/>
            <person name="Albert R."/>
            <person name="Binder M."/>
            <person name="Bloem J."/>
            <person name="Labutti K."/>
            <person name="Salamov A."/>
            <person name="Andreopoulos B."/>
            <person name="Baker S."/>
            <person name="Barry K."/>
            <person name="Bills G."/>
            <person name="Bluhm B."/>
            <person name="Cannon C."/>
            <person name="Castanera R."/>
            <person name="Culley D."/>
            <person name="Daum C."/>
            <person name="Ezra D."/>
            <person name="Gonzalez J."/>
            <person name="Henrissat B."/>
            <person name="Kuo A."/>
            <person name="Liang C."/>
            <person name="Lipzen A."/>
            <person name="Lutzoni F."/>
            <person name="Magnuson J."/>
            <person name="Mondo S."/>
            <person name="Nolan M."/>
            <person name="Ohm R."/>
            <person name="Pangilinan J."/>
            <person name="Park H.-J."/>
            <person name="Ramirez L."/>
            <person name="Alfaro M."/>
            <person name="Sun H."/>
            <person name="Tritt A."/>
            <person name="Yoshinaga Y."/>
            <person name="Zwiers L.-H."/>
            <person name="Turgeon B."/>
            <person name="Goodwin S."/>
            <person name="Spatafora J."/>
            <person name="Crous P."/>
            <person name="Grigoriev I."/>
        </authorList>
    </citation>
    <scope>NUCLEOTIDE SEQUENCE</scope>
    <source>
        <strain evidence="1">CBS 122367</strain>
    </source>
</reference>
<keyword evidence="2" id="KW-1185">Reference proteome</keyword>
<name>A0A6G1JDG3_9PLEO</name>
<protein>
    <submittedName>
        <fullName evidence="1">Uncharacterized protein</fullName>
    </submittedName>
</protein>
<evidence type="ECO:0000313" key="1">
    <source>
        <dbReference type="EMBL" id="KAF2688205.1"/>
    </source>
</evidence>
<dbReference type="AlphaFoldDB" id="A0A6G1JDG3"/>
<dbReference type="EMBL" id="MU005574">
    <property type="protein sequence ID" value="KAF2688205.1"/>
    <property type="molecule type" value="Genomic_DNA"/>
</dbReference>
<accession>A0A6G1JDG3</accession>
<dbReference type="Proteomes" id="UP000799291">
    <property type="component" value="Unassembled WGS sequence"/>
</dbReference>
<organism evidence="1 2">
    <name type="scientific">Lentithecium fluviatile CBS 122367</name>
    <dbReference type="NCBI Taxonomy" id="1168545"/>
    <lineage>
        <taxon>Eukaryota</taxon>
        <taxon>Fungi</taxon>
        <taxon>Dikarya</taxon>
        <taxon>Ascomycota</taxon>
        <taxon>Pezizomycotina</taxon>
        <taxon>Dothideomycetes</taxon>
        <taxon>Pleosporomycetidae</taxon>
        <taxon>Pleosporales</taxon>
        <taxon>Massarineae</taxon>
        <taxon>Lentitheciaceae</taxon>
        <taxon>Lentithecium</taxon>
    </lineage>
</organism>
<proteinExistence type="predicted"/>